<evidence type="ECO:0000313" key="3">
    <source>
        <dbReference type="EMBL" id="SPZ97016.1"/>
    </source>
</evidence>
<dbReference type="SMART" id="SM00530">
    <property type="entry name" value="HTH_XRE"/>
    <property type="match status" value="1"/>
</dbReference>
<evidence type="ECO:0000259" key="2">
    <source>
        <dbReference type="PROSITE" id="PS50943"/>
    </source>
</evidence>
<dbReference type="InterPro" id="IPR010982">
    <property type="entry name" value="Lambda_DNA-bd_dom_sf"/>
</dbReference>
<accession>A0A2X2JXT6</accession>
<sequence length="59" mass="6984">MENRIAELRKENNMTLKQLAKELNIRDNTLSQYETGKRNPQMGLLQEIANFLVCQWSIF</sequence>
<gene>
    <name evidence="3" type="ORF">NCTC7878_00438</name>
</gene>
<dbReference type="GO" id="GO:0003677">
    <property type="term" value="F:DNA binding"/>
    <property type="evidence" value="ECO:0007669"/>
    <property type="project" value="UniProtKB-KW"/>
</dbReference>
<dbReference type="PROSITE" id="PS50943">
    <property type="entry name" value="HTH_CROC1"/>
    <property type="match status" value="1"/>
</dbReference>
<dbReference type="SUPFAM" id="SSF47413">
    <property type="entry name" value="lambda repressor-like DNA-binding domains"/>
    <property type="match status" value="1"/>
</dbReference>
<organism evidence="3 4">
    <name type="scientific">Staphylococcus aureus</name>
    <dbReference type="NCBI Taxonomy" id="1280"/>
    <lineage>
        <taxon>Bacteria</taxon>
        <taxon>Bacillati</taxon>
        <taxon>Bacillota</taxon>
        <taxon>Bacilli</taxon>
        <taxon>Bacillales</taxon>
        <taxon>Staphylococcaceae</taxon>
        <taxon>Staphylococcus</taxon>
    </lineage>
</organism>
<dbReference type="AlphaFoldDB" id="A0A2X2JXT6"/>
<name>A0A2X2JXT6_STAAU</name>
<evidence type="ECO:0000313" key="4">
    <source>
        <dbReference type="Proteomes" id="UP000249913"/>
    </source>
</evidence>
<dbReference type="EMBL" id="UAUX01000003">
    <property type="protein sequence ID" value="SPZ97016.1"/>
    <property type="molecule type" value="Genomic_DNA"/>
</dbReference>
<dbReference type="CDD" id="cd00093">
    <property type="entry name" value="HTH_XRE"/>
    <property type="match status" value="1"/>
</dbReference>
<evidence type="ECO:0000256" key="1">
    <source>
        <dbReference type="ARBA" id="ARBA00023125"/>
    </source>
</evidence>
<reference evidence="3 4" key="1">
    <citation type="submission" date="2018-06" db="EMBL/GenBank/DDBJ databases">
        <authorList>
            <consortium name="Pathogen Informatics"/>
            <person name="Doyle S."/>
        </authorList>
    </citation>
    <scope>NUCLEOTIDE SEQUENCE [LARGE SCALE GENOMIC DNA]</scope>
    <source>
        <strain evidence="3 4">NCTC7878</strain>
    </source>
</reference>
<dbReference type="Pfam" id="PF01381">
    <property type="entry name" value="HTH_3"/>
    <property type="match status" value="1"/>
</dbReference>
<protein>
    <submittedName>
        <fullName evidence="3">Putative regulatory protein</fullName>
    </submittedName>
</protein>
<feature type="domain" description="HTH cro/C1-type" evidence="2">
    <location>
        <begin position="5"/>
        <end position="59"/>
    </location>
</feature>
<dbReference type="PANTHER" id="PTHR46558">
    <property type="entry name" value="TRACRIPTIONAL REGULATORY PROTEIN-RELATED-RELATED"/>
    <property type="match status" value="1"/>
</dbReference>
<proteinExistence type="predicted"/>
<dbReference type="InterPro" id="IPR001387">
    <property type="entry name" value="Cro/C1-type_HTH"/>
</dbReference>
<dbReference type="PANTHER" id="PTHR46558:SF11">
    <property type="entry name" value="HTH-TYPE TRANSCRIPTIONAL REGULATOR XRE"/>
    <property type="match status" value="1"/>
</dbReference>
<keyword evidence="1" id="KW-0238">DNA-binding</keyword>
<dbReference type="Gene3D" id="1.10.260.40">
    <property type="entry name" value="lambda repressor-like DNA-binding domains"/>
    <property type="match status" value="1"/>
</dbReference>
<dbReference type="Proteomes" id="UP000249913">
    <property type="component" value="Unassembled WGS sequence"/>
</dbReference>